<evidence type="ECO:0000313" key="8">
    <source>
        <dbReference type="EMBL" id="QDV57629.1"/>
    </source>
</evidence>
<dbReference type="Pfam" id="PF04542">
    <property type="entry name" value="Sigma70_r2"/>
    <property type="match status" value="1"/>
</dbReference>
<dbReference type="PANTHER" id="PTHR43133:SF8">
    <property type="entry name" value="RNA POLYMERASE SIGMA FACTOR HI_1459-RELATED"/>
    <property type="match status" value="1"/>
</dbReference>
<sequence length="202" mass="22567">MHSSPPETRASLILRLPDAADVAAWDEVVAIYTPLIRRLAFAQGMQPADADDLVQEVFSAIARSVSQWLDRTDRGGFRAWLLTIARNAAVNHLTRRGTRTLATGDEDAAAMLAEVPAPASEVSSQFDQEYRREVFRWAAAQVKCQVAETTWSAFWMTQVEGMSVAETARRLEVSVGTIYVGRSRVMSRLKEVVKQHEVTQWC</sequence>
<dbReference type="InterPro" id="IPR014284">
    <property type="entry name" value="RNA_pol_sigma-70_dom"/>
</dbReference>
<feature type="domain" description="RNA polymerase sigma factor 70 region 4 type 2" evidence="7">
    <location>
        <begin position="153"/>
        <end position="188"/>
    </location>
</feature>
<evidence type="ECO:0000259" key="7">
    <source>
        <dbReference type="Pfam" id="PF08281"/>
    </source>
</evidence>
<dbReference type="Gene3D" id="1.10.10.10">
    <property type="entry name" value="Winged helix-like DNA-binding domain superfamily/Winged helix DNA-binding domain"/>
    <property type="match status" value="1"/>
</dbReference>
<keyword evidence="2" id="KW-0805">Transcription regulation</keyword>
<dbReference type="Pfam" id="PF08281">
    <property type="entry name" value="Sigma70_r4_2"/>
    <property type="match status" value="1"/>
</dbReference>
<evidence type="ECO:0000256" key="1">
    <source>
        <dbReference type="ARBA" id="ARBA00010641"/>
    </source>
</evidence>
<proteinExistence type="inferred from homology"/>
<accession>A0A518IX10</accession>
<dbReference type="InterPro" id="IPR036388">
    <property type="entry name" value="WH-like_DNA-bd_sf"/>
</dbReference>
<dbReference type="GO" id="GO:0006352">
    <property type="term" value="P:DNA-templated transcription initiation"/>
    <property type="evidence" value="ECO:0007669"/>
    <property type="project" value="InterPro"/>
</dbReference>
<dbReference type="Gene3D" id="1.10.1740.10">
    <property type="match status" value="1"/>
</dbReference>
<dbReference type="InterPro" id="IPR013325">
    <property type="entry name" value="RNA_pol_sigma_r2"/>
</dbReference>
<dbReference type="InterPro" id="IPR013249">
    <property type="entry name" value="RNA_pol_sigma70_r4_t2"/>
</dbReference>
<evidence type="ECO:0000256" key="3">
    <source>
        <dbReference type="ARBA" id="ARBA00023082"/>
    </source>
</evidence>
<keyword evidence="3" id="KW-0731">Sigma factor</keyword>
<dbReference type="NCBIfam" id="TIGR02937">
    <property type="entry name" value="sigma70-ECF"/>
    <property type="match status" value="1"/>
</dbReference>
<reference evidence="8 9" key="1">
    <citation type="submission" date="2019-02" db="EMBL/GenBank/DDBJ databases">
        <title>Deep-cultivation of Planctomycetes and their phenomic and genomic characterization uncovers novel biology.</title>
        <authorList>
            <person name="Wiegand S."/>
            <person name="Jogler M."/>
            <person name="Boedeker C."/>
            <person name="Pinto D."/>
            <person name="Vollmers J."/>
            <person name="Rivas-Marin E."/>
            <person name="Kohn T."/>
            <person name="Peeters S.H."/>
            <person name="Heuer A."/>
            <person name="Rast P."/>
            <person name="Oberbeckmann S."/>
            <person name="Bunk B."/>
            <person name="Jeske O."/>
            <person name="Meyerdierks A."/>
            <person name="Storesund J.E."/>
            <person name="Kallscheuer N."/>
            <person name="Luecker S."/>
            <person name="Lage O.M."/>
            <person name="Pohl T."/>
            <person name="Merkel B.J."/>
            <person name="Hornburger P."/>
            <person name="Mueller R.-W."/>
            <person name="Bruemmer F."/>
            <person name="Labrenz M."/>
            <person name="Spormann A.M."/>
            <person name="Op den Camp H."/>
            <person name="Overmann J."/>
            <person name="Amann R."/>
            <person name="Jetten M.S.M."/>
            <person name="Mascher T."/>
            <person name="Medema M.H."/>
            <person name="Devos D.P."/>
            <person name="Kaster A.-K."/>
            <person name="Ovreas L."/>
            <person name="Rohde M."/>
            <person name="Galperin M.Y."/>
            <person name="Jogler C."/>
        </authorList>
    </citation>
    <scope>NUCLEOTIDE SEQUENCE [LARGE SCALE GENOMIC DNA]</scope>
    <source>
        <strain evidence="8 9">Mal33</strain>
    </source>
</reference>
<organism evidence="8 9">
    <name type="scientific">Rosistilla oblonga</name>
    <dbReference type="NCBI Taxonomy" id="2527990"/>
    <lineage>
        <taxon>Bacteria</taxon>
        <taxon>Pseudomonadati</taxon>
        <taxon>Planctomycetota</taxon>
        <taxon>Planctomycetia</taxon>
        <taxon>Pirellulales</taxon>
        <taxon>Pirellulaceae</taxon>
        <taxon>Rosistilla</taxon>
    </lineage>
</organism>
<keyword evidence="4" id="KW-0238">DNA-binding</keyword>
<dbReference type="InterPro" id="IPR013324">
    <property type="entry name" value="RNA_pol_sigma_r3/r4-like"/>
</dbReference>
<dbReference type="GO" id="GO:0016987">
    <property type="term" value="F:sigma factor activity"/>
    <property type="evidence" value="ECO:0007669"/>
    <property type="project" value="UniProtKB-KW"/>
</dbReference>
<gene>
    <name evidence="8" type="primary">sigE_4</name>
    <name evidence="8" type="ORF">Mal33_36420</name>
</gene>
<keyword evidence="5" id="KW-0804">Transcription</keyword>
<evidence type="ECO:0000256" key="2">
    <source>
        <dbReference type="ARBA" id="ARBA00023015"/>
    </source>
</evidence>
<dbReference type="AlphaFoldDB" id="A0A518IX10"/>
<protein>
    <submittedName>
        <fullName evidence="8">ECF RNA polymerase sigma factor SigE</fullName>
    </submittedName>
</protein>
<evidence type="ECO:0000256" key="5">
    <source>
        <dbReference type="ARBA" id="ARBA00023163"/>
    </source>
</evidence>
<dbReference type="InterPro" id="IPR039425">
    <property type="entry name" value="RNA_pol_sigma-70-like"/>
</dbReference>
<evidence type="ECO:0000259" key="6">
    <source>
        <dbReference type="Pfam" id="PF04542"/>
    </source>
</evidence>
<dbReference type="SUPFAM" id="SSF88659">
    <property type="entry name" value="Sigma3 and sigma4 domains of RNA polymerase sigma factors"/>
    <property type="match status" value="1"/>
</dbReference>
<dbReference type="GO" id="GO:0003677">
    <property type="term" value="F:DNA binding"/>
    <property type="evidence" value="ECO:0007669"/>
    <property type="project" value="UniProtKB-KW"/>
</dbReference>
<comment type="similarity">
    <text evidence="1">Belongs to the sigma-70 factor family. ECF subfamily.</text>
</comment>
<evidence type="ECO:0000313" key="9">
    <source>
        <dbReference type="Proteomes" id="UP000316770"/>
    </source>
</evidence>
<dbReference type="InterPro" id="IPR007627">
    <property type="entry name" value="RNA_pol_sigma70_r2"/>
</dbReference>
<dbReference type="EMBL" id="CP036318">
    <property type="protein sequence ID" value="QDV57629.1"/>
    <property type="molecule type" value="Genomic_DNA"/>
</dbReference>
<dbReference type="PANTHER" id="PTHR43133">
    <property type="entry name" value="RNA POLYMERASE ECF-TYPE SIGMA FACTO"/>
    <property type="match status" value="1"/>
</dbReference>
<evidence type="ECO:0000256" key="4">
    <source>
        <dbReference type="ARBA" id="ARBA00023125"/>
    </source>
</evidence>
<dbReference type="SUPFAM" id="SSF88946">
    <property type="entry name" value="Sigma2 domain of RNA polymerase sigma factors"/>
    <property type="match status" value="1"/>
</dbReference>
<dbReference type="RefSeq" id="WP_145287214.1">
    <property type="nucleotide sequence ID" value="NZ_CP036318.1"/>
</dbReference>
<keyword evidence="9" id="KW-1185">Reference proteome</keyword>
<feature type="domain" description="RNA polymerase sigma-70 region 2" evidence="6">
    <location>
        <begin position="31"/>
        <end position="97"/>
    </location>
</feature>
<name>A0A518IX10_9BACT</name>
<dbReference type="Proteomes" id="UP000316770">
    <property type="component" value="Chromosome"/>
</dbReference>